<dbReference type="Gene3D" id="3.30.70.80">
    <property type="entry name" value="Peptidase S8 propeptide/proteinase inhibitor I9"/>
    <property type="match status" value="1"/>
</dbReference>
<evidence type="ECO:0000256" key="5">
    <source>
        <dbReference type="PROSITE-ProRule" id="PRU01240"/>
    </source>
</evidence>
<dbReference type="InterPro" id="IPR023828">
    <property type="entry name" value="Peptidase_S8_Ser-AS"/>
</dbReference>
<dbReference type="InterPro" id="IPR050131">
    <property type="entry name" value="Peptidase_S8_subtilisin-like"/>
</dbReference>
<evidence type="ECO:0000256" key="2">
    <source>
        <dbReference type="ARBA" id="ARBA00022670"/>
    </source>
</evidence>
<dbReference type="InterPro" id="IPR015500">
    <property type="entry name" value="Peptidase_S8_subtilisin-rel"/>
</dbReference>
<reference evidence="10 11" key="1">
    <citation type="submission" date="2019-03" db="EMBL/GenBank/DDBJ databases">
        <title>Genomic Encyclopedia of Archaeal and Bacterial Type Strains, Phase II (KMG-II): from individual species to whole genera.</title>
        <authorList>
            <person name="Goeker M."/>
        </authorList>
    </citation>
    <scope>NUCLEOTIDE SEQUENCE [LARGE SCALE GENOMIC DNA]</scope>
    <source>
        <strain evidence="10 11">DSM 28135</strain>
    </source>
</reference>
<evidence type="ECO:0000259" key="9">
    <source>
        <dbReference type="Pfam" id="PF05922"/>
    </source>
</evidence>
<dbReference type="SUPFAM" id="SSF54897">
    <property type="entry name" value="Protease propeptides/inhibitors"/>
    <property type="match status" value="1"/>
</dbReference>
<dbReference type="CDD" id="cd04077">
    <property type="entry name" value="Peptidases_S8_PCSK9_ProteinaseK_like"/>
    <property type="match status" value="1"/>
</dbReference>
<keyword evidence="11" id="KW-1185">Reference proteome</keyword>
<dbReference type="EMBL" id="SOBW01000007">
    <property type="protein sequence ID" value="TDU42760.1"/>
    <property type="molecule type" value="Genomic_DNA"/>
</dbReference>
<evidence type="ECO:0000313" key="11">
    <source>
        <dbReference type="Proteomes" id="UP000294689"/>
    </source>
</evidence>
<dbReference type="PROSITE" id="PS51892">
    <property type="entry name" value="SUBTILASE"/>
    <property type="match status" value="1"/>
</dbReference>
<dbReference type="InterPro" id="IPR000209">
    <property type="entry name" value="Peptidase_S8/S53_dom"/>
</dbReference>
<dbReference type="RefSeq" id="WP_133756274.1">
    <property type="nucleotide sequence ID" value="NZ_SOBW01000007.1"/>
</dbReference>
<dbReference type="InterPro" id="IPR022398">
    <property type="entry name" value="Peptidase_S8_His-AS"/>
</dbReference>
<keyword evidence="4 5" id="KW-0720">Serine protease</keyword>
<accession>A0A4R7Q7R9</accession>
<dbReference type="Gene3D" id="3.40.50.200">
    <property type="entry name" value="Peptidase S8/S53 domain"/>
    <property type="match status" value="1"/>
</dbReference>
<organism evidence="10 11">
    <name type="scientific">Gelidibacter sediminis</name>
    <dbReference type="NCBI Taxonomy" id="1608710"/>
    <lineage>
        <taxon>Bacteria</taxon>
        <taxon>Pseudomonadati</taxon>
        <taxon>Bacteroidota</taxon>
        <taxon>Flavobacteriia</taxon>
        <taxon>Flavobacteriales</taxon>
        <taxon>Flavobacteriaceae</taxon>
        <taxon>Gelidibacter</taxon>
    </lineage>
</organism>
<name>A0A4R7Q7R9_9FLAO</name>
<evidence type="ECO:0000313" key="10">
    <source>
        <dbReference type="EMBL" id="TDU42760.1"/>
    </source>
</evidence>
<comment type="caution">
    <text evidence="10">The sequence shown here is derived from an EMBL/GenBank/DDBJ whole genome shotgun (WGS) entry which is preliminary data.</text>
</comment>
<protein>
    <submittedName>
        <fullName evidence="10">Peptidase inhibitor I9</fullName>
    </submittedName>
</protein>
<dbReference type="PROSITE" id="PS00137">
    <property type="entry name" value="SUBTILASE_HIS"/>
    <property type="match status" value="1"/>
</dbReference>
<proteinExistence type="inferred from homology"/>
<dbReference type="OrthoDB" id="9798386at2"/>
<feature type="domain" description="Inhibitor I9" evidence="9">
    <location>
        <begin position="74"/>
        <end position="137"/>
    </location>
</feature>
<keyword evidence="2 5" id="KW-0645">Protease</keyword>
<gene>
    <name evidence="10" type="ORF">BXY82_0159</name>
</gene>
<dbReference type="GO" id="GO:0004252">
    <property type="term" value="F:serine-type endopeptidase activity"/>
    <property type="evidence" value="ECO:0007669"/>
    <property type="project" value="UniProtKB-UniRule"/>
</dbReference>
<dbReference type="PANTHER" id="PTHR43806:SF66">
    <property type="entry name" value="SERIN ENDOPEPTIDASE"/>
    <property type="match status" value="1"/>
</dbReference>
<dbReference type="InterPro" id="IPR036852">
    <property type="entry name" value="Peptidase_S8/S53_dom_sf"/>
</dbReference>
<dbReference type="InterPro" id="IPR010259">
    <property type="entry name" value="S8pro/Inhibitor_I9"/>
</dbReference>
<dbReference type="PANTHER" id="PTHR43806">
    <property type="entry name" value="PEPTIDASE S8"/>
    <property type="match status" value="1"/>
</dbReference>
<dbReference type="InterPro" id="IPR037045">
    <property type="entry name" value="S8pro/Inhibitor_I9_sf"/>
</dbReference>
<evidence type="ECO:0000259" key="8">
    <source>
        <dbReference type="Pfam" id="PF00082"/>
    </source>
</evidence>
<dbReference type="Pfam" id="PF00082">
    <property type="entry name" value="Peptidase_S8"/>
    <property type="match status" value="1"/>
</dbReference>
<dbReference type="GO" id="GO:0005615">
    <property type="term" value="C:extracellular space"/>
    <property type="evidence" value="ECO:0007669"/>
    <property type="project" value="TreeGrafter"/>
</dbReference>
<dbReference type="PRINTS" id="PR00723">
    <property type="entry name" value="SUBTILISIN"/>
</dbReference>
<feature type="region of interest" description="Disordered" evidence="7">
    <location>
        <begin position="380"/>
        <end position="401"/>
    </location>
</feature>
<sequence>MKIKSILKYSLVGVLSMTLINCQTDSNEDPIVDAENVTFEDSQPIPGSYIIVYNDIHNKMAPLQKAESPEVYERQMQDLKAMFVEEFKLAKLTEASITQTFGHVLNGFAANLSDEQLRLLKGDSRVKSIERDMTIKISPYKGKPGSGGSTEEQQLPYGTIRVGGGTTASSHTAWVIDSGVDLDHPDLNVDVTRSRTFLGGNSTPDDQNGHGTHVAGTIGALNNSIGSVGVAPGTLIVAVRVLDRRGSGSTSGVIAGVDYVAANANSNDVANMSLGGGVSTALDNAVLAASSSLKFALAAGNESDDANNHSPARVNGNNIYTISAMNSSDNWASFSNYGSAVDYCAPGVSVYSTWKNGGYNSISGTSMAAPHAAGVLLLGNPSSDGTVNGDPDGNPDPIIHN</sequence>
<feature type="domain" description="Peptidase S8/S53" evidence="8">
    <location>
        <begin position="175"/>
        <end position="377"/>
    </location>
</feature>
<evidence type="ECO:0000256" key="3">
    <source>
        <dbReference type="ARBA" id="ARBA00022801"/>
    </source>
</evidence>
<evidence type="ECO:0000256" key="7">
    <source>
        <dbReference type="SAM" id="MobiDB-lite"/>
    </source>
</evidence>
<dbReference type="GO" id="GO:0006508">
    <property type="term" value="P:proteolysis"/>
    <property type="evidence" value="ECO:0007669"/>
    <property type="project" value="UniProtKB-KW"/>
</dbReference>
<dbReference type="SUPFAM" id="SSF52743">
    <property type="entry name" value="Subtilisin-like"/>
    <property type="match status" value="1"/>
</dbReference>
<keyword evidence="3 5" id="KW-0378">Hydrolase</keyword>
<dbReference type="Pfam" id="PF05922">
    <property type="entry name" value="Inhibitor_I9"/>
    <property type="match status" value="1"/>
</dbReference>
<dbReference type="PROSITE" id="PS00138">
    <property type="entry name" value="SUBTILASE_SER"/>
    <property type="match status" value="1"/>
</dbReference>
<dbReference type="InterPro" id="IPR034193">
    <property type="entry name" value="PCSK9_ProteinaseK-like"/>
</dbReference>
<dbReference type="PROSITE" id="PS00136">
    <property type="entry name" value="SUBTILASE_ASP"/>
    <property type="match status" value="1"/>
</dbReference>
<dbReference type="InterPro" id="IPR023827">
    <property type="entry name" value="Peptidase_S8_Asp-AS"/>
</dbReference>
<evidence type="ECO:0000256" key="1">
    <source>
        <dbReference type="ARBA" id="ARBA00011073"/>
    </source>
</evidence>
<evidence type="ECO:0000256" key="6">
    <source>
        <dbReference type="RuleBase" id="RU003355"/>
    </source>
</evidence>
<feature type="active site" description="Charge relay system" evidence="5">
    <location>
        <position position="210"/>
    </location>
</feature>
<comment type="similarity">
    <text evidence="1 5 6">Belongs to the peptidase S8 family.</text>
</comment>
<dbReference type="AlphaFoldDB" id="A0A4R7Q7R9"/>
<feature type="active site" description="Charge relay system" evidence="5">
    <location>
        <position position="366"/>
    </location>
</feature>
<dbReference type="Proteomes" id="UP000294689">
    <property type="component" value="Unassembled WGS sequence"/>
</dbReference>
<evidence type="ECO:0000256" key="4">
    <source>
        <dbReference type="ARBA" id="ARBA00022825"/>
    </source>
</evidence>
<feature type="active site" description="Charge relay system" evidence="5">
    <location>
        <position position="177"/>
    </location>
</feature>